<dbReference type="GO" id="GO:0008380">
    <property type="term" value="P:RNA splicing"/>
    <property type="evidence" value="ECO:0007669"/>
    <property type="project" value="UniProtKB-KW"/>
</dbReference>
<dbReference type="GO" id="GO:0003676">
    <property type="term" value="F:nucleic acid binding"/>
    <property type="evidence" value="ECO:0007669"/>
    <property type="project" value="InterPro"/>
</dbReference>
<evidence type="ECO:0000313" key="18">
    <source>
        <dbReference type="EMBL" id="KAF4396329.1"/>
    </source>
</evidence>
<accession>A0A7J6HNN1</accession>
<keyword evidence="11" id="KW-0315">Glutamine amidotransferase</keyword>
<proteinExistence type="inferred from homology"/>
<dbReference type="SUPFAM" id="SSF56235">
    <property type="entry name" value="N-terminal nucleophile aminohydrolases (Ntn hydrolases)"/>
    <property type="match status" value="1"/>
</dbReference>
<dbReference type="GO" id="GO:0006397">
    <property type="term" value="P:mRNA processing"/>
    <property type="evidence" value="ECO:0007669"/>
    <property type="project" value="UniProtKB-KW"/>
</dbReference>
<dbReference type="CDD" id="cd01991">
    <property type="entry name" value="Asn_synthase_B_C"/>
    <property type="match status" value="1"/>
</dbReference>
<dbReference type="Pfam" id="PF00270">
    <property type="entry name" value="DEAD"/>
    <property type="match status" value="1"/>
</dbReference>
<dbReference type="SMART" id="SM00847">
    <property type="entry name" value="HA2"/>
    <property type="match status" value="1"/>
</dbReference>
<evidence type="ECO:0000256" key="14">
    <source>
        <dbReference type="SAM" id="MobiDB-lite"/>
    </source>
</evidence>
<sequence>MCGIALIILGIRFDLDHSTSHSLNSHQQLGFDIDDLEAALRRRGPDSLGTRKLFLQQRISSSENPEIVSFIDGEEQCGDDEGFSFDLANGRTEKQQSGFTVGHDSFAELHFFGATLQLRGVSPIVQPLIDSSGNILVYNGEIFGGVHIGSDENDAAVLMQALEKCCSCNTHLDKKVCYCDQRGKSSVKDVLSTIRGPWALIYWQDSSRTLWFGRDAFGRRSLLVHWPTVEDSRFMLSSVSPLSSAEKNSDLDIDHGTTSLRFWEELPCGIYSLSVDASNIDSCLVAEVKKHEWTDALLEQLIKWERTCVEPVPMEPHTSHCKTVVMQDSKHSAYSNIFPPESGPIQVSISVPAETVLCSLRESVRRRSSLHTIFQSEPCGVEKQLIPVAVLFSGGLDSMILAALLNECLDPRYEIDLLNVSFDGESAPDRISAKAGVAELRRIAPSRKWKLVEIDSDLSTLTFETKHVMSLISPSNTFMDLNIGIALWLAAGGDGWMHENYERVRYRSKARILLVGSGADEQCAGYGRHRTKYRNGSWLGLNEEMKLDMQRIWKRNLGRDDRCIADNGKEARFPFLDEDVIKVLLDIPLWEVTDLNQPSGVGDKKILREVAQLLGLHEASSLPKRAIQFGTRIARESNRKNFGSNRAANQASAGSVVIHAKTVFAKVDDLQLLVFSFEGVASSSFVVADPHDVDCLSFTGSWCCLKRAEGLNGVGFDGSDSSLTISCCEKQKLPVVILGNESGGDNDSKLSVLGQDYSEHLDERRDFPRGVGPRGSEPDVSCELPGSGNFEEPSLVDGSSRVAVSAGYSYHVDKPISASQSSRLTAWKARIFVKPLKVLTLKSNPEDMMMFPRKSLEAGFGRGKRTKKPTICDSVSYVVVPVKSDRADTIAVSDDLFELPPMAQGSLNKATLSGNSANDNRKVDTFARRQKLLQHRKSLPIATVERRLIDEVRKNDILIIVGETGSGKTTQIPQFLFNAGFCKEGKSVGITQPRRVAAVTVAKRVAEECGVELGQRVGYSIRFEDVTSSSTRIKYMTDGLLLREALLDPYLSRYSVIIVDEAHERTVQSDVLLGLLKNVQIARSKSNGQLNTETNGMVLEKENDVQSSIFLKHDQGKKFPPLKLIVMSASLDARVFSDYFGGAKAVHVQGRQFPVEIFYTFHPEPDYLDATLITVFQIHLEEALGDILVFLTGQEEIESVERLIKERVLQLPENNQRLVTVPIFSSLPSEQQMRVFAPTPAGYRKVILATNIAETSVTIPGIKYVIDPGLVKARSYDPKQGLESLTVVPISKAQALQRSGRAGREGPGKCFRLYPESEFEKLENSTKPEIKRCNLANVILQLKALGVDDIIGFDFIEKPSRSAIVKSLEQLFLLGALTDECKLSDPVGRQMSKLPLDPVYSKALIIASEFKCLQEMLITVAMLSVESIFYAPRDKLDEARAAMKRFSSPEGDHITLINVFRAANEFMEKNLTCGKEKADKILRKWCKENFINNRSLRHARDIHNQIREHVQQMGLHIVSCGDDVLNFRRCLAASFFLNAALKQPEGTYRALASVIHLTTGAVLATMGLWKASQSCPNRYKPSQVSFSRIALQ</sequence>
<evidence type="ECO:0000256" key="2">
    <source>
        <dbReference type="ARBA" id="ARBA00012552"/>
    </source>
</evidence>
<dbReference type="InterPro" id="IPR051857">
    <property type="entry name" value="Asn_synthetase_domain"/>
</dbReference>
<evidence type="ECO:0000256" key="1">
    <source>
        <dbReference type="ARBA" id="ARBA00008792"/>
    </source>
</evidence>
<keyword evidence="9" id="KW-0067">ATP-binding</keyword>
<dbReference type="Gene3D" id="3.40.50.620">
    <property type="entry name" value="HUPs"/>
    <property type="match status" value="1"/>
</dbReference>
<dbReference type="PROSITE" id="PS51194">
    <property type="entry name" value="HELICASE_CTER"/>
    <property type="match status" value="1"/>
</dbReference>
<keyword evidence="6" id="KW-0547">Nucleotide-binding</keyword>
<evidence type="ECO:0000256" key="13">
    <source>
        <dbReference type="ARBA" id="ARBA00047984"/>
    </source>
</evidence>
<keyword evidence="12" id="KW-0508">mRNA splicing</keyword>
<evidence type="ECO:0000256" key="12">
    <source>
        <dbReference type="ARBA" id="ARBA00023187"/>
    </source>
</evidence>
<feature type="region of interest" description="Disordered" evidence="14">
    <location>
        <begin position="763"/>
        <end position="795"/>
    </location>
</feature>
<dbReference type="FunFam" id="3.40.50.300:FF:000007">
    <property type="entry name" value="Pre-mRNA-splicing factor ATP-dependent RNA helicase"/>
    <property type="match status" value="1"/>
</dbReference>
<reference evidence="18 19" key="1">
    <citation type="journal article" date="2020" name="bioRxiv">
        <title>Sequence and annotation of 42 cannabis genomes reveals extensive copy number variation in cannabinoid synthesis and pathogen resistance genes.</title>
        <authorList>
            <person name="Mckernan K.J."/>
            <person name="Helbert Y."/>
            <person name="Kane L.T."/>
            <person name="Ebling H."/>
            <person name="Zhang L."/>
            <person name="Liu B."/>
            <person name="Eaton Z."/>
            <person name="Mclaughlin S."/>
            <person name="Kingan S."/>
            <person name="Baybayan P."/>
            <person name="Concepcion G."/>
            <person name="Jordan M."/>
            <person name="Riva A."/>
            <person name="Barbazuk W."/>
            <person name="Harkins T."/>
        </authorList>
    </citation>
    <scope>NUCLEOTIDE SEQUENCE [LARGE SCALE GENOMIC DNA]</scope>
    <source>
        <strain evidence="19">cv. Jamaican Lion 4</strain>
        <tissue evidence="18">Leaf</tissue>
    </source>
</reference>
<evidence type="ECO:0000256" key="9">
    <source>
        <dbReference type="ARBA" id="ARBA00022840"/>
    </source>
</evidence>
<dbReference type="Pfam" id="PF00271">
    <property type="entry name" value="Helicase_C"/>
    <property type="match status" value="1"/>
</dbReference>
<dbReference type="PROSITE" id="PS00690">
    <property type="entry name" value="DEAH_ATP_HELICASE"/>
    <property type="match status" value="1"/>
</dbReference>
<dbReference type="InterPro" id="IPR011545">
    <property type="entry name" value="DEAD/DEAH_box_helicase_dom"/>
</dbReference>
<evidence type="ECO:0000256" key="6">
    <source>
        <dbReference type="ARBA" id="ARBA00022741"/>
    </source>
</evidence>
<dbReference type="InterPro" id="IPR048333">
    <property type="entry name" value="HA2_WH"/>
</dbReference>
<evidence type="ECO:0000259" key="15">
    <source>
        <dbReference type="PROSITE" id="PS51192"/>
    </source>
</evidence>
<dbReference type="PROSITE" id="PS51278">
    <property type="entry name" value="GATASE_TYPE_2"/>
    <property type="match status" value="1"/>
</dbReference>
<dbReference type="CDD" id="cd03766">
    <property type="entry name" value="Gn_AT_II_novel"/>
    <property type="match status" value="1"/>
</dbReference>
<dbReference type="GO" id="GO:0005681">
    <property type="term" value="C:spliceosomal complex"/>
    <property type="evidence" value="ECO:0007669"/>
    <property type="project" value="UniProtKB-KW"/>
</dbReference>
<protein>
    <recommendedName>
        <fullName evidence="2">RNA helicase</fullName>
        <ecNumber evidence="2">3.6.4.13</ecNumber>
    </recommendedName>
</protein>
<dbReference type="InterPro" id="IPR017932">
    <property type="entry name" value="GATase_2_dom"/>
</dbReference>
<dbReference type="Gene3D" id="3.60.20.10">
    <property type="entry name" value="Glutamine Phosphoribosylpyrophosphate, subunit 1, domain 1"/>
    <property type="match status" value="1"/>
</dbReference>
<dbReference type="GO" id="GO:0006529">
    <property type="term" value="P:asparagine biosynthetic process"/>
    <property type="evidence" value="ECO:0007669"/>
    <property type="project" value="UniProtKB-KW"/>
</dbReference>
<dbReference type="InterPro" id="IPR014001">
    <property type="entry name" value="Helicase_ATP-bd"/>
</dbReference>
<dbReference type="CDD" id="cd18791">
    <property type="entry name" value="SF2_C_RHA"/>
    <property type="match status" value="1"/>
</dbReference>
<dbReference type="PANTHER" id="PTHR45937:SF1">
    <property type="entry name" value="ASPARAGINE SYNTHETASE DOMAIN-CONTAINING PROTEIN 1"/>
    <property type="match status" value="1"/>
</dbReference>
<keyword evidence="5" id="KW-0747">Spliceosome</keyword>
<comment type="catalytic activity">
    <reaction evidence="13">
        <text>ATP + H2O = ADP + phosphate + H(+)</text>
        <dbReference type="Rhea" id="RHEA:13065"/>
        <dbReference type="ChEBI" id="CHEBI:15377"/>
        <dbReference type="ChEBI" id="CHEBI:15378"/>
        <dbReference type="ChEBI" id="CHEBI:30616"/>
        <dbReference type="ChEBI" id="CHEBI:43474"/>
        <dbReference type="ChEBI" id="CHEBI:456216"/>
        <dbReference type="EC" id="3.6.4.13"/>
    </reaction>
</comment>
<keyword evidence="8" id="KW-0347">Helicase</keyword>
<dbReference type="GO" id="GO:0004066">
    <property type="term" value="F:asparagine synthase (glutamine-hydrolyzing) activity"/>
    <property type="evidence" value="ECO:0007669"/>
    <property type="project" value="InterPro"/>
</dbReference>
<evidence type="ECO:0000256" key="5">
    <source>
        <dbReference type="ARBA" id="ARBA00022728"/>
    </source>
</evidence>
<dbReference type="InterPro" id="IPR001962">
    <property type="entry name" value="Asn_synthase"/>
</dbReference>
<keyword evidence="7" id="KW-0378">Hydrolase</keyword>
<evidence type="ECO:0000259" key="17">
    <source>
        <dbReference type="PROSITE" id="PS51278"/>
    </source>
</evidence>
<dbReference type="CDD" id="cd17978">
    <property type="entry name" value="DEXHc_DHX33"/>
    <property type="match status" value="1"/>
</dbReference>
<keyword evidence="4" id="KW-0507">mRNA processing</keyword>
<dbReference type="GO" id="GO:0016787">
    <property type="term" value="F:hydrolase activity"/>
    <property type="evidence" value="ECO:0007669"/>
    <property type="project" value="UniProtKB-KW"/>
</dbReference>
<dbReference type="Proteomes" id="UP000583929">
    <property type="component" value="Unassembled WGS sequence"/>
</dbReference>
<dbReference type="FunFam" id="3.40.50.300:FF:000637">
    <property type="entry name" value="ATP-dependent RNA helicase DHX37/DHR1"/>
    <property type="match status" value="1"/>
</dbReference>
<keyword evidence="3" id="KW-0028">Amino-acid biosynthesis</keyword>
<evidence type="ECO:0000256" key="10">
    <source>
        <dbReference type="ARBA" id="ARBA00022888"/>
    </source>
</evidence>
<dbReference type="SMART" id="SM00490">
    <property type="entry name" value="HELICc"/>
    <property type="match status" value="1"/>
</dbReference>
<evidence type="ECO:0000256" key="3">
    <source>
        <dbReference type="ARBA" id="ARBA00022605"/>
    </source>
</evidence>
<dbReference type="Pfam" id="PF04408">
    <property type="entry name" value="WHD_HA2"/>
    <property type="match status" value="1"/>
</dbReference>
<feature type="domain" description="Helicase C-terminal" evidence="16">
    <location>
        <begin position="1172"/>
        <end position="1346"/>
    </location>
</feature>
<feature type="domain" description="Glutamine amidotransferase type-2" evidence="17">
    <location>
        <begin position="2"/>
        <end position="276"/>
    </location>
</feature>
<comment type="similarity">
    <text evidence="1">Belongs to the DEAD box helicase family. DEAH subfamily.</text>
</comment>
<gene>
    <name evidence="18" type="ORF">G4B88_019129</name>
</gene>
<dbReference type="InterPro" id="IPR002464">
    <property type="entry name" value="DNA/RNA_helicase_DEAH_CS"/>
</dbReference>
<dbReference type="InterPro" id="IPR014729">
    <property type="entry name" value="Rossmann-like_a/b/a_fold"/>
</dbReference>
<dbReference type="InterPro" id="IPR001650">
    <property type="entry name" value="Helicase_C-like"/>
</dbReference>
<dbReference type="Pfam" id="PF13537">
    <property type="entry name" value="GATase_7"/>
    <property type="match status" value="1"/>
</dbReference>
<dbReference type="GO" id="GO:0003724">
    <property type="term" value="F:RNA helicase activity"/>
    <property type="evidence" value="ECO:0007669"/>
    <property type="project" value="UniProtKB-EC"/>
</dbReference>
<dbReference type="GO" id="GO:0005524">
    <property type="term" value="F:ATP binding"/>
    <property type="evidence" value="ECO:0007669"/>
    <property type="project" value="UniProtKB-KW"/>
</dbReference>
<dbReference type="SUPFAM" id="SSF52540">
    <property type="entry name" value="P-loop containing nucleoside triphosphate hydrolases"/>
    <property type="match status" value="1"/>
</dbReference>
<dbReference type="SMART" id="SM00487">
    <property type="entry name" value="DEXDc"/>
    <property type="match status" value="1"/>
</dbReference>
<evidence type="ECO:0000259" key="16">
    <source>
        <dbReference type="PROSITE" id="PS51194"/>
    </source>
</evidence>
<dbReference type="Gene3D" id="3.40.50.300">
    <property type="entry name" value="P-loop containing nucleotide triphosphate hydrolases"/>
    <property type="match status" value="2"/>
</dbReference>
<comment type="caution">
    <text evidence="18">The sequence shown here is derived from an EMBL/GenBank/DDBJ whole genome shotgun (WGS) entry which is preliminary data.</text>
</comment>
<dbReference type="InterPro" id="IPR029055">
    <property type="entry name" value="Ntn_hydrolases_N"/>
</dbReference>
<evidence type="ECO:0000256" key="8">
    <source>
        <dbReference type="ARBA" id="ARBA00022806"/>
    </source>
</evidence>
<dbReference type="PANTHER" id="PTHR45937">
    <property type="entry name" value="ASPARAGINE SYNTHETASE DOMAIN-CONTAINING PROTEIN 1"/>
    <property type="match status" value="1"/>
</dbReference>
<feature type="domain" description="Helicase ATP-binding" evidence="15">
    <location>
        <begin position="949"/>
        <end position="1149"/>
    </location>
</feature>
<keyword evidence="10" id="KW-0061">Asparagine biosynthesis</keyword>
<evidence type="ECO:0000256" key="11">
    <source>
        <dbReference type="ARBA" id="ARBA00022962"/>
    </source>
</evidence>
<organism evidence="18 19">
    <name type="scientific">Cannabis sativa</name>
    <name type="common">Hemp</name>
    <name type="synonym">Marijuana</name>
    <dbReference type="NCBI Taxonomy" id="3483"/>
    <lineage>
        <taxon>Eukaryota</taxon>
        <taxon>Viridiplantae</taxon>
        <taxon>Streptophyta</taxon>
        <taxon>Embryophyta</taxon>
        <taxon>Tracheophyta</taxon>
        <taxon>Spermatophyta</taxon>
        <taxon>Magnoliopsida</taxon>
        <taxon>eudicotyledons</taxon>
        <taxon>Gunneridae</taxon>
        <taxon>Pentapetalae</taxon>
        <taxon>rosids</taxon>
        <taxon>fabids</taxon>
        <taxon>Rosales</taxon>
        <taxon>Cannabaceae</taxon>
        <taxon>Cannabis</taxon>
    </lineage>
</organism>
<evidence type="ECO:0000256" key="7">
    <source>
        <dbReference type="ARBA" id="ARBA00022801"/>
    </source>
</evidence>
<evidence type="ECO:0000256" key="4">
    <source>
        <dbReference type="ARBA" id="ARBA00022664"/>
    </source>
</evidence>
<dbReference type="InterPro" id="IPR027417">
    <property type="entry name" value="P-loop_NTPase"/>
</dbReference>
<evidence type="ECO:0000313" key="19">
    <source>
        <dbReference type="Proteomes" id="UP000583929"/>
    </source>
</evidence>
<dbReference type="Pfam" id="PF21010">
    <property type="entry name" value="HA2_C"/>
    <property type="match status" value="1"/>
</dbReference>
<dbReference type="Gene3D" id="1.20.120.1080">
    <property type="match status" value="1"/>
</dbReference>
<dbReference type="InterPro" id="IPR007502">
    <property type="entry name" value="Helicase-assoc_dom"/>
</dbReference>
<dbReference type="SUPFAM" id="SSF52402">
    <property type="entry name" value="Adenine nucleotide alpha hydrolases-like"/>
    <property type="match status" value="1"/>
</dbReference>
<keyword evidence="19" id="KW-1185">Reference proteome</keyword>
<dbReference type="EC" id="3.6.4.13" evidence="2"/>
<dbReference type="PROSITE" id="PS51192">
    <property type="entry name" value="HELICASE_ATP_BIND_1"/>
    <property type="match status" value="1"/>
</dbReference>
<name>A0A7J6HNN1_CANSA</name>
<dbReference type="EMBL" id="JAATIQ010000036">
    <property type="protein sequence ID" value="KAF4396329.1"/>
    <property type="molecule type" value="Genomic_DNA"/>
</dbReference>
<dbReference type="Pfam" id="PF00733">
    <property type="entry name" value="Asn_synthase"/>
    <property type="match status" value="1"/>
</dbReference>